<keyword evidence="5 7" id="KW-0472">Membrane</keyword>
<evidence type="ECO:0000313" key="9">
    <source>
        <dbReference type="Proteomes" id="UP000451233"/>
    </source>
</evidence>
<feature type="transmembrane region" description="Helical" evidence="7">
    <location>
        <begin position="39"/>
        <end position="60"/>
    </location>
</feature>
<feature type="compositionally biased region" description="Basic and acidic residues" evidence="6">
    <location>
        <begin position="291"/>
        <end position="313"/>
    </location>
</feature>
<dbReference type="Pfam" id="PF03706">
    <property type="entry name" value="LPG_synthase_TM"/>
    <property type="match status" value="1"/>
</dbReference>
<feature type="transmembrane region" description="Helical" evidence="7">
    <location>
        <begin position="215"/>
        <end position="237"/>
    </location>
</feature>
<dbReference type="AlphaFoldDB" id="A0A7K1XUE9"/>
<keyword evidence="2" id="KW-1003">Cell membrane</keyword>
<feature type="transmembrane region" description="Helical" evidence="7">
    <location>
        <begin position="190"/>
        <end position="209"/>
    </location>
</feature>
<gene>
    <name evidence="8" type="ORF">GS398_03890</name>
</gene>
<accession>A0A7K1XUE9</accession>
<evidence type="ECO:0000256" key="1">
    <source>
        <dbReference type="ARBA" id="ARBA00004651"/>
    </source>
</evidence>
<dbReference type="PANTHER" id="PTHR40277:SF1">
    <property type="entry name" value="BLL5419 PROTEIN"/>
    <property type="match status" value="1"/>
</dbReference>
<dbReference type="RefSeq" id="WP_160905401.1">
    <property type="nucleotide sequence ID" value="NZ_WVHS01000001.1"/>
</dbReference>
<dbReference type="Proteomes" id="UP000451233">
    <property type="component" value="Unassembled WGS sequence"/>
</dbReference>
<dbReference type="PANTHER" id="PTHR40277">
    <property type="entry name" value="BLL5419 PROTEIN"/>
    <property type="match status" value="1"/>
</dbReference>
<keyword evidence="3 7" id="KW-0812">Transmembrane</keyword>
<sequence length="313" mass="35122">MDRQKLWGILKIVLKTAVTFALLYFVFQKIDVRVLKTYLLRSNPWYLLLALVLYICSQLVSSSRSLGLIRSIGINLDAGFNLRLYMLGMFYNVFLPGGVGGDGYKIYILRKKYELPTKRILLAMFFDRLSGLWAIGLLAVALIILIPQIDIHAGIPIAVLVAGTVIYYLVMRRFFKDYTTYFLSTHGKAIVVQALQLAAIVCILLSQSFNGKFAPYLFSYFLSALAANIPAGLPGGIGLREYAMTHTAGYFHIDQGLAVFMSITFYVISTLTALTGVWYVYRSTEFAPPPKQKEAKAFEEQADDRLIEGKAKD</sequence>
<feature type="transmembrane region" description="Helical" evidence="7">
    <location>
        <begin position="120"/>
        <end position="145"/>
    </location>
</feature>
<evidence type="ECO:0000256" key="7">
    <source>
        <dbReference type="SAM" id="Phobius"/>
    </source>
</evidence>
<organism evidence="8 9">
    <name type="scientific">Hufsiella ginkgonis</name>
    <dbReference type="NCBI Taxonomy" id="2695274"/>
    <lineage>
        <taxon>Bacteria</taxon>
        <taxon>Pseudomonadati</taxon>
        <taxon>Bacteroidota</taxon>
        <taxon>Sphingobacteriia</taxon>
        <taxon>Sphingobacteriales</taxon>
        <taxon>Sphingobacteriaceae</taxon>
        <taxon>Hufsiella</taxon>
    </lineage>
</organism>
<dbReference type="InterPro" id="IPR022791">
    <property type="entry name" value="L-PG_synthase/AglD"/>
</dbReference>
<evidence type="ECO:0000256" key="4">
    <source>
        <dbReference type="ARBA" id="ARBA00022989"/>
    </source>
</evidence>
<keyword evidence="9" id="KW-1185">Reference proteome</keyword>
<evidence type="ECO:0000256" key="3">
    <source>
        <dbReference type="ARBA" id="ARBA00022692"/>
    </source>
</evidence>
<evidence type="ECO:0000256" key="6">
    <source>
        <dbReference type="SAM" id="MobiDB-lite"/>
    </source>
</evidence>
<feature type="region of interest" description="Disordered" evidence="6">
    <location>
        <begin position="288"/>
        <end position="313"/>
    </location>
</feature>
<evidence type="ECO:0000256" key="5">
    <source>
        <dbReference type="ARBA" id="ARBA00023136"/>
    </source>
</evidence>
<evidence type="ECO:0000256" key="2">
    <source>
        <dbReference type="ARBA" id="ARBA00022475"/>
    </source>
</evidence>
<name>A0A7K1XUE9_9SPHI</name>
<feature type="transmembrane region" description="Helical" evidence="7">
    <location>
        <begin position="6"/>
        <end position="27"/>
    </location>
</feature>
<feature type="transmembrane region" description="Helical" evidence="7">
    <location>
        <begin position="151"/>
        <end position="170"/>
    </location>
</feature>
<dbReference type="EMBL" id="WVHS01000001">
    <property type="protein sequence ID" value="MXV14427.1"/>
    <property type="molecule type" value="Genomic_DNA"/>
</dbReference>
<feature type="transmembrane region" description="Helical" evidence="7">
    <location>
        <begin position="257"/>
        <end position="281"/>
    </location>
</feature>
<reference evidence="8 9" key="1">
    <citation type="submission" date="2019-11" db="EMBL/GenBank/DDBJ databases">
        <title>Pedobacter sp. HMF7056 Genome sequencing and assembly.</title>
        <authorList>
            <person name="Kang H."/>
            <person name="Kim H."/>
            <person name="Joh K."/>
        </authorList>
    </citation>
    <scope>NUCLEOTIDE SEQUENCE [LARGE SCALE GENOMIC DNA]</scope>
    <source>
        <strain evidence="8 9">HMF7056</strain>
    </source>
</reference>
<feature type="transmembrane region" description="Helical" evidence="7">
    <location>
        <begin position="80"/>
        <end position="99"/>
    </location>
</feature>
<dbReference type="NCBIfam" id="TIGR00374">
    <property type="entry name" value="flippase-like domain"/>
    <property type="match status" value="1"/>
</dbReference>
<proteinExistence type="predicted"/>
<dbReference type="GO" id="GO:0005886">
    <property type="term" value="C:plasma membrane"/>
    <property type="evidence" value="ECO:0007669"/>
    <property type="project" value="UniProtKB-SubCell"/>
</dbReference>
<evidence type="ECO:0000313" key="8">
    <source>
        <dbReference type="EMBL" id="MXV14427.1"/>
    </source>
</evidence>
<comment type="caution">
    <text evidence="8">The sequence shown here is derived from an EMBL/GenBank/DDBJ whole genome shotgun (WGS) entry which is preliminary data.</text>
</comment>
<protein>
    <submittedName>
        <fullName evidence="8">Flippase-like domain-containing protein</fullName>
    </submittedName>
</protein>
<comment type="subcellular location">
    <subcellularLocation>
        <location evidence="1">Cell membrane</location>
        <topology evidence="1">Multi-pass membrane protein</topology>
    </subcellularLocation>
</comment>
<keyword evidence="4 7" id="KW-1133">Transmembrane helix</keyword>